<gene>
    <name evidence="1" type="ORF">RS130_19935</name>
</gene>
<reference evidence="1 2" key="1">
    <citation type="submission" date="2023-10" db="EMBL/GenBank/DDBJ databases">
        <title>Glaciecola aquimarina strain GGW-M5 nov., isolated from a coastal seawater.</title>
        <authorList>
            <person name="Bayburt H."/>
            <person name="Kim J.M."/>
            <person name="Choi B.J."/>
            <person name="Jeon C.O."/>
        </authorList>
    </citation>
    <scope>NUCLEOTIDE SEQUENCE [LARGE SCALE GENOMIC DNA]</scope>
    <source>
        <strain evidence="1 2">KCTC 32108</strain>
    </source>
</reference>
<evidence type="ECO:0000313" key="1">
    <source>
        <dbReference type="EMBL" id="MDU0355853.1"/>
    </source>
</evidence>
<keyword evidence="2" id="KW-1185">Reference proteome</keyword>
<sequence>MWDKQIQKYSNDGELFASQQGWQVEGLQWFAAKTTEHAVICEFTNGLSVYTAYLHSLNFDSKVLYDCP</sequence>
<comment type="caution">
    <text evidence="1">The sequence shown here is derived from an EMBL/GenBank/DDBJ whole genome shotgun (WGS) entry which is preliminary data.</text>
</comment>
<evidence type="ECO:0000313" key="2">
    <source>
        <dbReference type="Proteomes" id="UP001247805"/>
    </source>
</evidence>
<dbReference type="Proteomes" id="UP001247805">
    <property type="component" value="Unassembled WGS sequence"/>
</dbReference>
<name>A0ABU3T0W0_9ALTE</name>
<protein>
    <submittedName>
        <fullName evidence="1">Uncharacterized protein</fullName>
    </submittedName>
</protein>
<organism evidence="1 2">
    <name type="scientific">Paraglaciecola aquimarina</name>
    <dbReference type="NCBI Taxonomy" id="1235557"/>
    <lineage>
        <taxon>Bacteria</taxon>
        <taxon>Pseudomonadati</taxon>
        <taxon>Pseudomonadota</taxon>
        <taxon>Gammaproteobacteria</taxon>
        <taxon>Alteromonadales</taxon>
        <taxon>Alteromonadaceae</taxon>
        <taxon>Paraglaciecola</taxon>
    </lineage>
</organism>
<accession>A0ABU3T0W0</accession>
<proteinExistence type="predicted"/>
<dbReference type="RefSeq" id="WP_316027373.1">
    <property type="nucleotide sequence ID" value="NZ_JAWDIO010000002.1"/>
</dbReference>
<dbReference type="EMBL" id="JAWDIO010000002">
    <property type="protein sequence ID" value="MDU0355853.1"/>
    <property type="molecule type" value="Genomic_DNA"/>
</dbReference>